<dbReference type="SUPFAM" id="SSF52540">
    <property type="entry name" value="P-loop containing nucleoside triphosphate hydrolases"/>
    <property type="match status" value="1"/>
</dbReference>
<keyword evidence="4" id="KW-1185">Reference proteome</keyword>
<dbReference type="SUPFAM" id="SSF48452">
    <property type="entry name" value="TPR-like"/>
    <property type="match status" value="2"/>
</dbReference>
<accession>A0A8K0JHA5</accession>
<reference evidence="3" key="1">
    <citation type="submission" date="2020-04" db="EMBL/GenBank/DDBJ databases">
        <title>Analysis of mating type loci in Filobasidium floriforme.</title>
        <authorList>
            <person name="Nowrousian M."/>
        </authorList>
    </citation>
    <scope>NUCLEOTIDE SEQUENCE</scope>
    <source>
        <strain evidence="3">CBS 6242</strain>
    </source>
</reference>
<dbReference type="Proteomes" id="UP000812966">
    <property type="component" value="Unassembled WGS sequence"/>
</dbReference>
<sequence>MRGSVAYDQEAAKTIWSNCRILLELGSSHIVVLEQVFVVFYNAGMVLVELSSNDKMFSASVHIRRALGETFGHLIHMVAEVAAYYSTRRLVITASDFHVVFGTITEAFFGCQHTISEAMWTYQLSQSGVIGIGIEEIRRFLSPNDRVIEMLLSNRLGSRSKREEYSCEWFDQHLRGFTQSSDKTFLVTGQPGFGKSVISEWIVERLRRSRGPKAYDVLSFAVYADIKSERSSLSIVKNLLLQLLDRSVGDVEFYTRMARIMRDCDHDNVKTEDALWKTLAATMACRNRNTMIVIDGLDQVVGTDGADVKALERINEAVAASAVQGAKIRAIVLSRPVAKAGKHHVRLFKIEEQHIVADVEKVIRTKLMASSLSALAHGPALQEIVDGLLSFADGSFLWAKIAIEVLQREASLQGVKATLRKLPKNTNDLVRLLLNGLNLQSQDTQAVLAWISAARRPFTTAELKAFLSIDISKPARSTRLGNIEDEIVRCIGPLIVVRNGVVRFRHHAIRKIIMEFDGQIQGLPSRQPANTDLAIRCMAYARLCLADRMVPSKEHLSRDVMLGMFQKHECLEYVARYWVVHFQNSTLWGKGGKHALTNDFKRCFSTSTTLAVLEYTCWETQWSMSEAVSRHEVALSVRRLLAADAKECLLQTMISLAHGYQRLHKLEMACGIFYEAYKIGHGMFGTSSHLVAFLAMGYIDCHGTVTIIKGSDVAIRREELLIYLMKFCKHTHGASDGITIKYTRLLVQYYLDIKAVDLAVVIQRDLFRMCIEHFDRAHEHTVESYTILIKVLTECKMYEEITLLEIENYEYCRRHLSLSEFSVITAALSIIRYYESIGECTKAEQILVELWQSISHAVQHECTTILLERKIQVAIHYSEFLIRYERTEEVKGILIGVWSEYKEMISSETTICSEVVLRSILVVGRTLKQCKVLTVAKSIFQSIHSYCKRTQTLTSTLAIECSISLTETIQEIVETRMTLTSTSEYSSEETEEITEILEEIFESSLESVTTIETETTTEVSRSSETKSTTTSSVSVSVYTSITKIAETLCTIHIEKKQWHEALTICRKSLETVWKSLFTQGKVEMCGHARAQSFVLARRMAQCYFHTKQVTRAEKIYVRMFQACKGHLHAHDEVLIHAANELIKFYETTYQFEKALDILVQLYTIQKSCKHDHDITIGTLYRLARYCTELRNMVLAETYYKEIVTIYTTSTGIIIRAGIEATLALCRIHRETCAWDSARHFYGLLWKTFTICTEGYDWTGLLVEEIFNEYFEVLDVKLRVAYSVCLEVSETYRSRCVTIFGLHQETTIRATLNLASVYERKEEYVQKAITLYEEVIKTTTPTKTTTTVSTATLKKITQSRERLAKLYTKKSSTTFKGLVIYKEEFKKTVAKHSYSSSQSLLQLQETIEAFVSVKTEETITQAMELLSECVSHIMTKESHSETLFEAAQTIAKLYIKIERKELALTMLKEMRHQLIKEDYTITTTVNFSLKGIDRRAYAFLVAFEQTLHGFESHSHFSEVMALLVTETILYQSYARAIKTGGKYSVAFGHGCRLALFYRSHERHEEYKALEIEILQGFAAFLKIKETTDHFRVFFLVCLGELGQEEKSYSVLTIMSARILGCVNRGSFTEAYDFAVYLDKFMHEYESFKTQRGIMVAFQIACYLAGKRRIQRCTDTSVRKRMLKLSAVILKEALEGMQTVEVDFTSMSIELVNEVCGVLGQNGNYEALEIILSSLWTSRHARSSWSSSTIVAIGRRLVEVRFTLPKRALAIDLCIDICYNLQRVWGRFDPTTVEMFHLLSALYAAEGNHAKVMSLQQDLLKDLLTAYEEDGTVERPRAAVIAVDEMRRLKRTFLRAGGWNKNQTEWKGIFDGLHEAFHGEGCWKASKTVNLGFQKWDASGAFKADDLGIWRQPFDWEFLLTEEGDATAFKHHNNLRKTSGLLPVKVNRGISGSVSVPAFRHEHRHHDHGLSKGNVPDEGIKRHLSHSRSVGAIQEDVANGGDVVGELHAHIDYQAPAKVAVPAA</sequence>
<protein>
    <recommendedName>
        <fullName evidence="2">Nephrocystin 3-like N-terminal domain-containing protein</fullName>
    </recommendedName>
</protein>
<keyword evidence="1" id="KW-0677">Repeat</keyword>
<dbReference type="OrthoDB" id="4760524at2759"/>
<dbReference type="InterPro" id="IPR027417">
    <property type="entry name" value="P-loop_NTPase"/>
</dbReference>
<dbReference type="InterPro" id="IPR056884">
    <property type="entry name" value="NPHP3-like_N"/>
</dbReference>
<dbReference type="PANTHER" id="PTHR10039:SF11">
    <property type="entry name" value="NACHT DOMAIN PROTEIN (AFU_ORTHOLOGUE AFUA_1G01490)"/>
    <property type="match status" value="1"/>
</dbReference>
<dbReference type="Pfam" id="PF24883">
    <property type="entry name" value="NPHP3_N"/>
    <property type="match status" value="1"/>
</dbReference>
<organism evidence="3 4">
    <name type="scientific">Filobasidium floriforme</name>
    <dbReference type="NCBI Taxonomy" id="5210"/>
    <lineage>
        <taxon>Eukaryota</taxon>
        <taxon>Fungi</taxon>
        <taxon>Dikarya</taxon>
        <taxon>Basidiomycota</taxon>
        <taxon>Agaricomycotina</taxon>
        <taxon>Tremellomycetes</taxon>
        <taxon>Filobasidiales</taxon>
        <taxon>Filobasidiaceae</taxon>
        <taxon>Filobasidium</taxon>
    </lineage>
</organism>
<evidence type="ECO:0000313" key="4">
    <source>
        <dbReference type="Proteomes" id="UP000812966"/>
    </source>
</evidence>
<dbReference type="Gene3D" id="3.40.50.300">
    <property type="entry name" value="P-loop containing nucleotide triphosphate hydrolases"/>
    <property type="match status" value="1"/>
</dbReference>
<dbReference type="EMBL" id="JABELV010000182">
    <property type="protein sequence ID" value="KAG7528455.1"/>
    <property type="molecule type" value="Genomic_DNA"/>
</dbReference>
<name>A0A8K0JHA5_9TREE</name>
<proteinExistence type="predicted"/>
<evidence type="ECO:0000259" key="2">
    <source>
        <dbReference type="Pfam" id="PF24883"/>
    </source>
</evidence>
<dbReference type="InterPro" id="IPR011990">
    <property type="entry name" value="TPR-like_helical_dom_sf"/>
</dbReference>
<dbReference type="PANTHER" id="PTHR10039">
    <property type="entry name" value="AMELOGENIN"/>
    <property type="match status" value="1"/>
</dbReference>
<evidence type="ECO:0000256" key="1">
    <source>
        <dbReference type="ARBA" id="ARBA00022737"/>
    </source>
</evidence>
<feature type="domain" description="Nephrocystin 3-like N-terminal" evidence="2">
    <location>
        <begin position="166"/>
        <end position="335"/>
    </location>
</feature>
<dbReference type="Gene3D" id="1.25.40.10">
    <property type="entry name" value="Tetratricopeptide repeat domain"/>
    <property type="match status" value="1"/>
</dbReference>
<comment type="caution">
    <text evidence="3">The sequence shown here is derived from an EMBL/GenBank/DDBJ whole genome shotgun (WGS) entry which is preliminary data.</text>
</comment>
<evidence type="ECO:0000313" key="3">
    <source>
        <dbReference type="EMBL" id="KAG7528455.1"/>
    </source>
</evidence>
<gene>
    <name evidence="3" type="ORF">FFLO_06136</name>
</gene>